<reference evidence="4" key="1">
    <citation type="submission" date="2025-08" db="UniProtKB">
        <authorList>
            <consortium name="RefSeq"/>
        </authorList>
    </citation>
    <scope>IDENTIFICATION</scope>
    <source>
        <strain evidence="4">Mau12</strain>
        <tissue evidence="4">Whole Body</tissue>
    </source>
</reference>
<dbReference type="RefSeq" id="XP_033170704.1">
    <property type="nucleotide sequence ID" value="XM_033314813.1"/>
</dbReference>
<accession>A0A6P8L4B3</accession>
<dbReference type="Proteomes" id="UP000515162">
    <property type="component" value="Chromosome X"/>
</dbReference>
<feature type="region of interest" description="Disordered" evidence="1">
    <location>
        <begin position="159"/>
        <end position="181"/>
    </location>
</feature>
<evidence type="ECO:0000259" key="2">
    <source>
        <dbReference type="PROSITE" id="PS51029"/>
    </source>
</evidence>
<sequence>MMEARRIERQKRLLAMRHAASSLPSSQEKEFNLRLVDLYREHPCLWKISLPANKDADMKRSSWEKIASQLGSHLTAEFIRCRMRSMRYHLNVYKLKMIEYQMTSGKGKPPEKLYYFDRFAFLEAEYEPDDQKSSSNANKQNISKSEGFAKLWSEFNLKSMTKRDQKRPKESTDASSRESHRFGQSIADMVKMRMDAQAGPLAIERPRLKIPDLKQNIVWKRNLGHRPPAISMGALSETLPTLQARPGDSVSKTKMNQKDRDSEQPTTSRMAQSALANDGQSEDEELYKMHWKVRTAQRSLRPGHDRCQKLPTQSRPSKPSEPTPDIF</sequence>
<dbReference type="PROSITE" id="PS51029">
    <property type="entry name" value="MADF"/>
    <property type="match status" value="1"/>
</dbReference>
<feature type="domain" description="MADF" evidence="2">
    <location>
        <begin position="34"/>
        <end position="127"/>
    </location>
</feature>
<dbReference type="AlphaFoldDB" id="A0A6P8L4B3"/>
<feature type="compositionally biased region" description="Polar residues" evidence="1">
    <location>
        <begin position="264"/>
        <end position="279"/>
    </location>
</feature>
<keyword evidence="3" id="KW-1185">Reference proteome</keyword>
<dbReference type="InterPro" id="IPR006578">
    <property type="entry name" value="MADF-dom"/>
</dbReference>
<dbReference type="GeneID" id="117147777"/>
<organism evidence="3 4">
    <name type="scientific">Drosophila mauritiana</name>
    <name type="common">Fruit fly</name>
    <dbReference type="NCBI Taxonomy" id="7226"/>
    <lineage>
        <taxon>Eukaryota</taxon>
        <taxon>Metazoa</taxon>
        <taxon>Ecdysozoa</taxon>
        <taxon>Arthropoda</taxon>
        <taxon>Hexapoda</taxon>
        <taxon>Insecta</taxon>
        <taxon>Pterygota</taxon>
        <taxon>Neoptera</taxon>
        <taxon>Endopterygota</taxon>
        <taxon>Diptera</taxon>
        <taxon>Brachycera</taxon>
        <taxon>Muscomorpha</taxon>
        <taxon>Ephydroidea</taxon>
        <taxon>Drosophilidae</taxon>
        <taxon>Drosophila</taxon>
        <taxon>Sophophora</taxon>
    </lineage>
</organism>
<dbReference type="Pfam" id="PF10545">
    <property type="entry name" value="MADF_DNA_bdg"/>
    <property type="match status" value="1"/>
</dbReference>
<feature type="compositionally biased region" description="Basic and acidic residues" evidence="1">
    <location>
        <begin position="161"/>
        <end position="181"/>
    </location>
</feature>
<evidence type="ECO:0000313" key="3">
    <source>
        <dbReference type="Proteomes" id="UP000515162"/>
    </source>
</evidence>
<gene>
    <name evidence="4" type="primary">LOC117147777</name>
</gene>
<evidence type="ECO:0000256" key="1">
    <source>
        <dbReference type="SAM" id="MobiDB-lite"/>
    </source>
</evidence>
<name>A0A6P8L4B3_DROMA</name>
<dbReference type="PANTHER" id="PTHR21505">
    <property type="entry name" value="MADF DOMAIN-CONTAINING PROTEIN-RELATED"/>
    <property type="match status" value="1"/>
</dbReference>
<dbReference type="PANTHER" id="PTHR21505:SF12">
    <property type="entry name" value="MADF DOMAIN-CONTAINING PROTEIN-RELATED"/>
    <property type="match status" value="1"/>
</dbReference>
<feature type="region of interest" description="Disordered" evidence="1">
    <location>
        <begin position="240"/>
        <end position="327"/>
    </location>
</feature>
<proteinExistence type="predicted"/>
<protein>
    <submittedName>
        <fullName evidence="4">Uncharacterized protein LOC117147777</fullName>
    </submittedName>
</protein>
<evidence type="ECO:0000313" key="4">
    <source>
        <dbReference type="RefSeq" id="XP_033170704.1"/>
    </source>
</evidence>
<dbReference type="SMART" id="SM00595">
    <property type="entry name" value="MADF"/>
    <property type="match status" value="1"/>
</dbReference>